<comment type="caution">
    <text evidence="2">The sequence shown here is derived from an EMBL/GenBank/DDBJ whole genome shotgun (WGS) entry which is preliminary data.</text>
</comment>
<feature type="chain" id="PRO_5032653543" description="Glycosyl hydrolase family 71" evidence="1">
    <location>
        <begin position="22"/>
        <end position="647"/>
    </location>
</feature>
<gene>
    <name evidence="2" type="ORF">FYJ85_08510</name>
</gene>
<protein>
    <recommendedName>
        <fullName evidence="4">Glycosyl hydrolase family 71</fullName>
    </recommendedName>
</protein>
<evidence type="ECO:0000313" key="2">
    <source>
        <dbReference type="EMBL" id="MST97083.1"/>
    </source>
</evidence>
<reference evidence="2 3" key="1">
    <citation type="submission" date="2019-08" db="EMBL/GenBank/DDBJ databases">
        <title>In-depth cultivation of the pig gut microbiome towards novel bacterial diversity and tailored functional studies.</title>
        <authorList>
            <person name="Wylensek D."/>
            <person name="Hitch T.C.A."/>
            <person name="Clavel T."/>
        </authorList>
    </citation>
    <scope>NUCLEOTIDE SEQUENCE [LARGE SCALE GENOMIC DNA]</scope>
    <source>
        <strain evidence="2 3">BBE-744-WT-12</strain>
    </source>
</reference>
<sequence length="647" mass="71514">MKKTLLILGAVFALASGAVGAPELPERETAVVVLSFISPVARESLNSYDYRMHKNSREAKNYPLPLTALPEKAVLYGQEGYLPLELAAAREHMKRIRESGFDLVFFDMLPIPDYDPAQALTFTNEPFYYFSNYFEWMKAAEENNLKLGIFADVGNQSARYPQYRSITRDEWVKILHAALGMIPESPAAWKVNGVDGVVHFGTDCVYNLKASPVPGAPMPDGGWREVWKLLREKGDEFFFVSDIRPHGRDGDWDGLADAAYLFAPAGPAPFMTEYQADISRRLRITPYYWTVSSGYHRIRRDYTQPDFSRLHDTYLAALRAGARKIIVMTWNDLGEDHDIWPSANKGSELLDVVAFYNDWFKRGKQPEIVKEKLIVAYPFRAPAEAASKPPVYGGGKWASPAFEPKVFYWSALRRPKRVGLAGRTLELPAGIAMGEIPLDPGGDPASIPVGAKLDGRTVVLPPVVKTAREGDGGGLEHRYVNLLGSAAMRTVGNPKTGWDFSKNDESRAEKSFDAATGITMNFTAVPGKHNWIYLRNHMPEGSVPADARFVRLAYTGKIPAGMKLLCVLQEEGGVSCSYELPLPEEAAGGGELIVPLAQFRRTGWSAASPVDIPTAARIRWGHIGPIGIPAEGDAAGTLTLRQFDFLK</sequence>
<accession>A0A844G1Q7</accession>
<dbReference type="AlphaFoldDB" id="A0A844G1Q7"/>
<organism evidence="2 3">
    <name type="scientific">Victivallis lenta</name>
    <dbReference type="NCBI Taxonomy" id="2606640"/>
    <lineage>
        <taxon>Bacteria</taxon>
        <taxon>Pseudomonadati</taxon>
        <taxon>Lentisphaerota</taxon>
        <taxon>Lentisphaeria</taxon>
        <taxon>Victivallales</taxon>
        <taxon>Victivallaceae</taxon>
        <taxon>Victivallis</taxon>
    </lineage>
</organism>
<dbReference type="Gene3D" id="3.20.20.80">
    <property type="entry name" value="Glycosidases"/>
    <property type="match status" value="1"/>
</dbReference>
<evidence type="ECO:0000313" key="3">
    <source>
        <dbReference type="Proteomes" id="UP000435649"/>
    </source>
</evidence>
<keyword evidence="1" id="KW-0732">Signal</keyword>
<name>A0A844G1Q7_9BACT</name>
<dbReference type="RefSeq" id="WP_154417893.1">
    <property type="nucleotide sequence ID" value="NZ_VUNS01000007.1"/>
</dbReference>
<dbReference type="EMBL" id="VUNS01000007">
    <property type="protein sequence ID" value="MST97083.1"/>
    <property type="molecule type" value="Genomic_DNA"/>
</dbReference>
<evidence type="ECO:0008006" key="4">
    <source>
        <dbReference type="Google" id="ProtNLM"/>
    </source>
</evidence>
<evidence type="ECO:0000256" key="1">
    <source>
        <dbReference type="SAM" id="SignalP"/>
    </source>
</evidence>
<feature type="signal peptide" evidence="1">
    <location>
        <begin position="1"/>
        <end position="21"/>
    </location>
</feature>
<proteinExistence type="predicted"/>
<dbReference type="Proteomes" id="UP000435649">
    <property type="component" value="Unassembled WGS sequence"/>
</dbReference>
<keyword evidence="3" id="KW-1185">Reference proteome</keyword>